<proteinExistence type="predicted"/>
<evidence type="ECO:0000313" key="1">
    <source>
        <dbReference type="EMBL" id="QHT15005.1"/>
    </source>
</evidence>
<accession>A0A6C0DHJ3</accession>
<organism evidence="1">
    <name type="scientific">viral metagenome</name>
    <dbReference type="NCBI Taxonomy" id="1070528"/>
    <lineage>
        <taxon>unclassified sequences</taxon>
        <taxon>metagenomes</taxon>
        <taxon>organismal metagenomes</taxon>
    </lineage>
</organism>
<sequence length="166" mass="19740">MVNVKMTLEDRNKYLSIIDDEIQSKLSHLSQEQNLEKELEPTLLNNQNQSSFLNLAERDKYLSKIEEEISSKKKLLLEKRKYLKKISGDNRFLTGVNNDYQKYYDFIIKQKEDQMKTLNYLNDYIQDIMVNTKLTDQGIVETNQEQKRILGEIKNIRKSLEEIIQT</sequence>
<reference evidence="1" key="1">
    <citation type="journal article" date="2020" name="Nature">
        <title>Giant virus diversity and host interactions through global metagenomics.</title>
        <authorList>
            <person name="Schulz F."/>
            <person name="Roux S."/>
            <person name="Paez-Espino D."/>
            <person name="Jungbluth S."/>
            <person name="Walsh D.A."/>
            <person name="Denef V.J."/>
            <person name="McMahon K.D."/>
            <person name="Konstantinidis K.T."/>
            <person name="Eloe-Fadrosh E.A."/>
            <person name="Kyrpides N.C."/>
            <person name="Woyke T."/>
        </authorList>
    </citation>
    <scope>NUCLEOTIDE SEQUENCE</scope>
    <source>
        <strain evidence="1">GVMAG-M-3300023174-144</strain>
    </source>
</reference>
<name>A0A6C0DHJ3_9ZZZZ</name>
<dbReference type="AlphaFoldDB" id="A0A6C0DHJ3"/>
<protein>
    <submittedName>
        <fullName evidence="1">Uncharacterized protein</fullName>
    </submittedName>
</protein>
<dbReference type="EMBL" id="MN739599">
    <property type="protein sequence ID" value="QHT15005.1"/>
    <property type="molecule type" value="Genomic_DNA"/>
</dbReference>